<comment type="caution">
    <text evidence="1">The sequence shown here is derived from an EMBL/GenBank/DDBJ whole genome shotgun (WGS) entry which is preliminary data.</text>
</comment>
<sequence length="112" mass="11796">MEALTCLDGVPDLVTELNLGTHLVPGLNPGSSGPNGFTVGALPDDVVYDPPSLPAYIPVELKAVTGPPSNEEIASVHTALRISENFANVPSIFDPDLHVQLSQHLFDIQLGT</sequence>
<gene>
    <name evidence="1" type="ORF">RDB_LOCUS173636</name>
</gene>
<dbReference type="Proteomes" id="UP000663843">
    <property type="component" value="Unassembled WGS sequence"/>
</dbReference>
<accession>A0A8H3HN14</accession>
<dbReference type="EMBL" id="CAJMWT010007636">
    <property type="protein sequence ID" value="CAE6527167.1"/>
    <property type="molecule type" value="Genomic_DNA"/>
</dbReference>
<protein>
    <submittedName>
        <fullName evidence="1">Uncharacterized protein</fullName>
    </submittedName>
</protein>
<name>A0A8H3HN14_9AGAM</name>
<evidence type="ECO:0000313" key="1">
    <source>
        <dbReference type="EMBL" id="CAE6527167.1"/>
    </source>
</evidence>
<dbReference type="AlphaFoldDB" id="A0A8H3HN14"/>
<organism evidence="1 2">
    <name type="scientific">Rhizoctonia solani</name>
    <dbReference type="NCBI Taxonomy" id="456999"/>
    <lineage>
        <taxon>Eukaryota</taxon>
        <taxon>Fungi</taxon>
        <taxon>Dikarya</taxon>
        <taxon>Basidiomycota</taxon>
        <taxon>Agaricomycotina</taxon>
        <taxon>Agaricomycetes</taxon>
        <taxon>Cantharellales</taxon>
        <taxon>Ceratobasidiaceae</taxon>
        <taxon>Rhizoctonia</taxon>
    </lineage>
</organism>
<proteinExistence type="predicted"/>
<evidence type="ECO:0000313" key="2">
    <source>
        <dbReference type="Proteomes" id="UP000663843"/>
    </source>
</evidence>
<reference evidence="1" key="1">
    <citation type="submission" date="2021-01" db="EMBL/GenBank/DDBJ databases">
        <authorList>
            <person name="Kaushik A."/>
        </authorList>
    </citation>
    <scope>NUCLEOTIDE SEQUENCE</scope>
    <source>
        <strain evidence="1">AG2-2IIIB</strain>
    </source>
</reference>